<comment type="similarity">
    <text evidence="1">Belongs to the Cyclase 1 superfamily.</text>
</comment>
<dbReference type="InterPro" id="IPR007325">
    <property type="entry name" value="KFase/CYL"/>
</dbReference>
<gene>
    <name evidence="4" type="primary">LOC106816908</name>
</gene>
<evidence type="ECO:0000313" key="3">
    <source>
        <dbReference type="Proteomes" id="UP000695022"/>
    </source>
</evidence>
<keyword evidence="2" id="KW-0732">Signal</keyword>
<organism evidence="3 4">
    <name type="scientific">Priapulus caudatus</name>
    <name type="common">Priapulid worm</name>
    <dbReference type="NCBI Taxonomy" id="37621"/>
    <lineage>
        <taxon>Eukaryota</taxon>
        <taxon>Metazoa</taxon>
        <taxon>Ecdysozoa</taxon>
        <taxon>Scalidophora</taxon>
        <taxon>Priapulida</taxon>
        <taxon>Priapulimorpha</taxon>
        <taxon>Priapulimorphida</taxon>
        <taxon>Priapulidae</taxon>
        <taxon>Priapulus</taxon>
    </lineage>
</organism>
<dbReference type="Proteomes" id="UP000695022">
    <property type="component" value="Unplaced"/>
</dbReference>
<evidence type="ECO:0000313" key="4">
    <source>
        <dbReference type="RefSeq" id="XP_014677037.1"/>
    </source>
</evidence>
<name>A0ABM1EXW6_PRICU</name>
<dbReference type="RefSeq" id="XP_014677037.1">
    <property type="nucleotide sequence ID" value="XM_014821551.1"/>
</dbReference>
<keyword evidence="3" id="KW-1185">Reference proteome</keyword>
<feature type="chain" id="PRO_5045041503" evidence="2">
    <location>
        <begin position="18"/>
        <end position="292"/>
    </location>
</feature>
<dbReference type="GeneID" id="106816908"/>
<sequence>MAAVIIGRLLITTLVFAAAILDRGSCEVDEDVIDLTHTYLNDDMLAWPTDLAFNISVGFKGKTPGGIYYAENRFCTSEHAGTHMDAPTHFFEDGKPVHQISLKTMIGPGAVIDVSSKTKDNPDYEVTVEDILDWEADYGRIPDGAVLLLNTGWHRRWPSEVDYLGMVDSNDPFKSKFRWPGLSGDAAQWLVDNRSISVYGVDCVSIDYGASSTFPVHKIFLGPENEIPSLENVANLDAMPPTGTRIYAIPMKIRDGTGAPTRLFAVVNGAQRHLHVFGLMAAVVLIATHCLF</sequence>
<evidence type="ECO:0000256" key="2">
    <source>
        <dbReference type="SAM" id="SignalP"/>
    </source>
</evidence>
<dbReference type="PANTHER" id="PTHR31118">
    <property type="entry name" value="CYCLASE-LIKE PROTEIN 2"/>
    <property type="match status" value="1"/>
</dbReference>
<dbReference type="InterPro" id="IPR037175">
    <property type="entry name" value="KFase_sf"/>
</dbReference>
<dbReference type="Pfam" id="PF04199">
    <property type="entry name" value="Cyclase"/>
    <property type="match status" value="1"/>
</dbReference>
<protein>
    <submittedName>
        <fullName evidence="4">Kynurenine formamidase-like</fullName>
    </submittedName>
</protein>
<proteinExistence type="inferred from homology"/>
<dbReference type="Gene3D" id="3.50.30.50">
    <property type="entry name" value="Putative cyclase"/>
    <property type="match status" value="1"/>
</dbReference>
<dbReference type="PANTHER" id="PTHR31118:SF12">
    <property type="entry name" value="CYCLASE-LIKE PROTEIN 2"/>
    <property type="match status" value="1"/>
</dbReference>
<dbReference type="SUPFAM" id="SSF102198">
    <property type="entry name" value="Putative cyclase"/>
    <property type="match status" value="1"/>
</dbReference>
<evidence type="ECO:0000256" key="1">
    <source>
        <dbReference type="ARBA" id="ARBA00007865"/>
    </source>
</evidence>
<feature type="signal peptide" evidence="2">
    <location>
        <begin position="1"/>
        <end position="17"/>
    </location>
</feature>
<accession>A0ABM1EXW6</accession>
<reference evidence="4" key="1">
    <citation type="submission" date="2025-08" db="UniProtKB">
        <authorList>
            <consortium name="RefSeq"/>
        </authorList>
    </citation>
    <scope>IDENTIFICATION</scope>
</reference>